<dbReference type="PROSITE" id="PS51257">
    <property type="entry name" value="PROKAR_LIPOPROTEIN"/>
    <property type="match status" value="1"/>
</dbReference>
<evidence type="ECO:0000313" key="2">
    <source>
        <dbReference type="Proteomes" id="UP000053226"/>
    </source>
</evidence>
<dbReference type="NCBIfam" id="TIGR03352">
    <property type="entry name" value="VI_chp_3"/>
    <property type="match status" value="1"/>
</dbReference>
<dbReference type="AlphaFoldDB" id="A0A0N0Z8U1"/>
<dbReference type="PANTHER" id="PTHR37625:SF4">
    <property type="entry name" value="OUTER MEMBRANE LIPOPROTEIN"/>
    <property type="match status" value="1"/>
</dbReference>
<dbReference type="Gene3D" id="2.60.40.4150">
    <property type="entry name" value="Type VI secretion system, lipoprotein SciN"/>
    <property type="match status" value="1"/>
</dbReference>
<dbReference type="EMBL" id="LGAA01000016">
    <property type="protein sequence ID" value="KPD02978.1"/>
    <property type="molecule type" value="Genomic_DNA"/>
</dbReference>
<evidence type="ECO:0008006" key="3">
    <source>
        <dbReference type="Google" id="ProtNLM"/>
    </source>
</evidence>
<protein>
    <recommendedName>
        <fullName evidence="3">Type VI secretion lipoprotein</fullName>
    </recommendedName>
</protein>
<comment type="caution">
    <text evidence="1">The sequence shown here is derived from an EMBL/GenBank/DDBJ whole genome shotgun (WGS) entry which is preliminary data.</text>
</comment>
<dbReference type="Proteomes" id="UP000053226">
    <property type="component" value="Unassembled WGS sequence"/>
</dbReference>
<dbReference type="InterPro" id="IPR017734">
    <property type="entry name" value="T6SS_SciN"/>
</dbReference>
<proteinExistence type="predicted"/>
<dbReference type="Pfam" id="PF12790">
    <property type="entry name" value="T6SS-SciN"/>
    <property type="match status" value="1"/>
</dbReference>
<evidence type="ECO:0000313" key="1">
    <source>
        <dbReference type="EMBL" id="KPD02978.1"/>
    </source>
</evidence>
<reference evidence="1 2" key="1">
    <citation type="submission" date="2015-07" db="EMBL/GenBank/DDBJ databases">
        <title>ATOL: Assembling a taxonomically balanced genome-scale reconstruction of the evolutionary history of the Enterobacteriaceae.</title>
        <authorList>
            <person name="Plunkett G.III."/>
            <person name="Neeno-Eckwall E.C."/>
            <person name="Glasner J.D."/>
            <person name="Perna N.T."/>
        </authorList>
    </citation>
    <scope>NUCLEOTIDE SEQUENCE [LARGE SCALE GENOMIC DNA]</scope>
    <source>
        <strain evidence="1 2">ATCC 35017</strain>
    </source>
</reference>
<dbReference type="OrthoDB" id="5471061at2"/>
<dbReference type="InterPro" id="IPR038706">
    <property type="entry name" value="Type_VI_SciN-like_sf"/>
</dbReference>
<name>A0A0N0Z8U1_9GAMM</name>
<sequence length="156" mass="17647">MIKKIKIIIIVLVSGLFISSCSIIDLFRTGGILLVNIRAEDNINPTINNQPAPVTLRIYQLKDNVIFDERNFIELYHQDDDLLKNDLLSKRIIPSIYPSSEKEITLPLIEGTQHIAIIVEFSSYRSSANKKRVRLYSSKGARVAIHLDGTIVSIKN</sequence>
<organism evidence="1 2">
    <name type="scientific">Moellerella wisconsensis ATCC 35017</name>
    <dbReference type="NCBI Taxonomy" id="1354267"/>
    <lineage>
        <taxon>Bacteria</taxon>
        <taxon>Pseudomonadati</taxon>
        <taxon>Pseudomonadota</taxon>
        <taxon>Gammaproteobacteria</taxon>
        <taxon>Enterobacterales</taxon>
        <taxon>Morganellaceae</taxon>
        <taxon>Moellerella</taxon>
    </lineage>
</organism>
<gene>
    <name evidence="1" type="ORF">M992_1466</name>
</gene>
<dbReference type="RefSeq" id="WP_053907961.1">
    <property type="nucleotide sequence ID" value="NZ_CAWMUS010000016.1"/>
</dbReference>
<keyword evidence="2" id="KW-1185">Reference proteome</keyword>
<dbReference type="PANTHER" id="PTHR37625">
    <property type="entry name" value="OUTER MEMBRANE LIPOPROTEIN-RELATED"/>
    <property type="match status" value="1"/>
</dbReference>
<accession>A0A0N0Z8U1</accession>